<sequence>MSSVWTSESQIHDFGRRASSVSTFTIRQAVRRDTIKARAMKFSFPKKEDETSYIRLLTKFGLRRSKELTHSADQLAEGFHIDTSIPLSSQPSYPSPTPSTTTTLVRSSLYQNNSLPNTPTLRNPPLGQNGPQLHRQCAILDVESLIPEDHDDPSGLSPTATYQDSSPVPLSSILKLFRDLSNGRQLESGVVEDALMRFLAIEQMSVEDKGNDWDGETLDAALSG</sequence>
<reference evidence="2 3" key="1">
    <citation type="submission" date="2015-01" db="EMBL/GenBank/DDBJ databases">
        <title>The Genome Sequence of Cryptococcus gattii Ram5.</title>
        <authorList>
            <consortium name="The Broad Institute Genomics Platform"/>
            <person name="Cuomo C."/>
            <person name="Litvintseva A."/>
            <person name="Chen Y."/>
            <person name="Heitman J."/>
            <person name="Sun S."/>
            <person name="Springer D."/>
            <person name="Dromer F."/>
            <person name="Young S."/>
            <person name="Zeng Q."/>
            <person name="Gargeya S."/>
            <person name="Abouelleil A."/>
            <person name="Alvarado L."/>
            <person name="Chapman S.B."/>
            <person name="Gainer-Dewar J."/>
            <person name="Goldberg J."/>
            <person name="Griggs A."/>
            <person name="Gujja S."/>
            <person name="Hansen M."/>
            <person name="Howarth C."/>
            <person name="Imamovic A."/>
            <person name="Larimer J."/>
            <person name="Murphy C."/>
            <person name="Naylor J."/>
            <person name="Pearson M."/>
            <person name="Priest M."/>
            <person name="Roberts A."/>
            <person name="Saif S."/>
            <person name="Shea T."/>
            <person name="Sykes S."/>
            <person name="Wortman J."/>
            <person name="Nusbaum C."/>
            <person name="Birren B."/>
        </authorList>
    </citation>
    <scope>NUCLEOTIDE SEQUENCE [LARGE SCALE GENOMIC DNA]</scope>
    <source>
        <strain evidence="2 3">Ram5</strain>
    </source>
</reference>
<evidence type="ECO:0000256" key="1">
    <source>
        <dbReference type="SAM" id="MobiDB-lite"/>
    </source>
</evidence>
<organism evidence="2 3">
    <name type="scientific">Cryptococcus deuterogattii Ram5</name>
    <dbReference type="NCBI Taxonomy" id="1296110"/>
    <lineage>
        <taxon>Eukaryota</taxon>
        <taxon>Fungi</taxon>
        <taxon>Dikarya</taxon>
        <taxon>Basidiomycota</taxon>
        <taxon>Agaricomycotina</taxon>
        <taxon>Tremellomycetes</taxon>
        <taxon>Tremellales</taxon>
        <taxon>Cryptococcaceae</taxon>
        <taxon>Cryptococcus</taxon>
        <taxon>Cryptococcus gattii species complex</taxon>
    </lineage>
</organism>
<dbReference type="AlphaFoldDB" id="A0A0D0V662"/>
<feature type="compositionally biased region" description="Low complexity" evidence="1">
    <location>
        <begin position="111"/>
        <end position="126"/>
    </location>
</feature>
<feature type="region of interest" description="Disordered" evidence="1">
    <location>
        <begin position="111"/>
        <end position="132"/>
    </location>
</feature>
<dbReference type="EMBL" id="KN847899">
    <property type="protein sequence ID" value="KIR42059.1"/>
    <property type="molecule type" value="Genomic_DNA"/>
</dbReference>
<dbReference type="Proteomes" id="UP000053392">
    <property type="component" value="Unassembled WGS sequence"/>
</dbReference>
<proteinExistence type="predicted"/>
<dbReference type="HOGENOM" id="CLU_1234969_0_0_1"/>
<name>A0A0D0V662_9TREE</name>
<dbReference type="OrthoDB" id="2575593at2759"/>
<gene>
    <name evidence="2" type="ORF">I313_02222</name>
</gene>
<protein>
    <submittedName>
        <fullName evidence="2">Uncharacterized protein</fullName>
    </submittedName>
</protein>
<evidence type="ECO:0000313" key="2">
    <source>
        <dbReference type="EMBL" id="KIR42059.1"/>
    </source>
</evidence>
<evidence type="ECO:0000313" key="3">
    <source>
        <dbReference type="Proteomes" id="UP000053392"/>
    </source>
</evidence>
<accession>A0A0D0V662</accession>
<keyword evidence="3" id="KW-1185">Reference proteome</keyword>